<dbReference type="SMART" id="SM00329">
    <property type="entry name" value="BPI2"/>
    <property type="match status" value="1"/>
</dbReference>
<keyword evidence="7" id="KW-1185">Reference proteome</keyword>
<dbReference type="SMART" id="SM00328">
    <property type="entry name" value="BPI1"/>
    <property type="match status" value="1"/>
</dbReference>
<dbReference type="InterPro" id="IPR045897">
    <property type="entry name" value="BPI/LBP_pln"/>
</dbReference>
<accession>A0A9D5C1Y6</accession>
<dbReference type="Proteomes" id="UP001085076">
    <property type="component" value="Miscellaneous, Linkage group lg08"/>
</dbReference>
<comment type="similarity">
    <text evidence="2">Belongs to the BPI/LBP/Plunc superfamily. BPI/LBP (TC 1.C.40) family.</text>
</comment>
<dbReference type="GO" id="GO:0005615">
    <property type="term" value="C:extracellular space"/>
    <property type="evidence" value="ECO:0007669"/>
    <property type="project" value="InterPro"/>
</dbReference>
<feature type="domain" description="Lipid-binding serum glycoprotein C-terminal" evidence="5">
    <location>
        <begin position="276"/>
        <end position="474"/>
    </location>
</feature>
<feature type="domain" description="Lipid-binding serum glycoprotein N-terminal" evidence="4">
    <location>
        <begin position="33"/>
        <end position="258"/>
    </location>
</feature>
<dbReference type="Pfam" id="PF01273">
    <property type="entry name" value="LBP_BPI_CETP"/>
    <property type="match status" value="1"/>
</dbReference>
<dbReference type="PIRSF" id="PIRSF002417">
    <property type="entry name" value="Lipid_binding_protein"/>
    <property type="match status" value="1"/>
</dbReference>
<dbReference type="GO" id="GO:0008289">
    <property type="term" value="F:lipid binding"/>
    <property type="evidence" value="ECO:0007669"/>
    <property type="project" value="InterPro"/>
</dbReference>
<organism evidence="6 7">
    <name type="scientific">Dioscorea zingiberensis</name>
    <dbReference type="NCBI Taxonomy" id="325984"/>
    <lineage>
        <taxon>Eukaryota</taxon>
        <taxon>Viridiplantae</taxon>
        <taxon>Streptophyta</taxon>
        <taxon>Embryophyta</taxon>
        <taxon>Tracheophyta</taxon>
        <taxon>Spermatophyta</taxon>
        <taxon>Magnoliopsida</taxon>
        <taxon>Liliopsida</taxon>
        <taxon>Dioscoreales</taxon>
        <taxon>Dioscoreaceae</taxon>
        <taxon>Dioscorea</taxon>
    </lineage>
</organism>
<evidence type="ECO:0008006" key="8">
    <source>
        <dbReference type="Google" id="ProtNLM"/>
    </source>
</evidence>
<dbReference type="SUPFAM" id="SSF55394">
    <property type="entry name" value="Bactericidal permeability-increasing protein, BPI"/>
    <property type="match status" value="2"/>
</dbReference>
<evidence type="ECO:0000313" key="7">
    <source>
        <dbReference type="Proteomes" id="UP001085076"/>
    </source>
</evidence>
<dbReference type="Pfam" id="PF02886">
    <property type="entry name" value="LBP_BPI_CETP_C"/>
    <property type="match status" value="1"/>
</dbReference>
<comment type="caution">
    <text evidence="6">The sequence shown here is derived from an EMBL/GenBank/DDBJ whole genome shotgun (WGS) entry which is preliminary data.</text>
</comment>
<evidence type="ECO:0000256" key="2">
    <source>
        <dbReference type="ARBA" id="ARBA00060933"/>
    </source>
</evidence>
<dbReference type="Gene3D" id="3.15.20.10">
    <property type="entry name" value="Bactericidal permeability-increasing protein, domain 2"/>
    <property type="match status" value="1"/>
</dbReference>
<protein>
    <recommendedName>
        <fullName evidence="8">BPI/LBP family protein</fullName>
    </recommendedName>
</protein>
<dbReference type="PANTHER" id="PTHR46801:SF2">
    <property type="entry name" value="LIPOPOLYSACCHARIDE-BINDING PROTEIN"/>
    <property type="match status" value="1"/>
</dbReference>
<dbReference type="Gene3D" id="3.15.10.10">
    <property type="entry name" value="Bactericidal permeability-increasing protein, domain 1"/>
    <property type="match status" value="1"/>
</dbReference>
<keyword evidence="1" id="KW-0325">Glycoprotein</keyword>
<evidence type="ECO:0000313" key="6">
    <source>
        <dbReference type="EMBL" id="KAJ0965212.1"/>
    </source>
</evidence>
<proteinExistence type="inferred from homology"/>
<dbReference type="PANTHER" id="PTHR46801">
    <property type="entry name" value="OS06G0309200 PROTEIN"/>
    <property type="match status" value="1"/>
</dbReference>
<evidence type="ECO:0000256" key="3">
    <source>
        <dbReference type="SAM" id="SignalP"/>
    </source>
</evidence>
<gene>
    <name evidence="6" type="ORF">J5N97_026350</name>
</gene>
<feature type="chain" id="PRO_5038438702" description="BPI/LBP family protein" evidence="3">
    <location>
        <begin position="20"/>
        <end position="488"/>
    </location>
</feature>
<keyword evidence="3" id="KW-0732">Signal</keyword>
<dbReference type="EMBL" id="JAGGNH010000008">
    <property type="protein sequence ID" value="KAJ0965212.1"/>
    <property type="molecule type" value="Genomic_DNA"/>
</dbReference>
<sequence>MGAILVFLILSIFASPATSQFQSSETGFISAVISEKGLVFVKDLLIENAIQTLTSLTLPDIHQSKKIPLIGGVSASLTNITVYHIDVPCSTLQPGESGVVVAASGVTVELSMNWKYSYSTWLLPIEISDEGTASVKVEGMEVGLTINVENQNGTLKLNIAQCGCYLEDINITLDGGASWFYQGFIDAFKDKIRSTIETTITKKIVEGALKLDSLLQTLPKKIDVDKVVSLNVTVVNGPLFGNSSVEVDINGLFIPSYDGTVLRYLNKNSQLSDFCGGEVKMLEISLDEAVFNSGSVVYFQAGLMNWLVDKVPDQSLLNTASWRYLIPKLYKKYPNDDMVLNITLSSPPIIKVRTKNIRVTIFSDMIVNVLDFGVAVPVACISVEVLATGVPEISGNNLAGSAQLDDFTLKLKWSKVGNFHMSLIQGVMRIFLNTVFMPYVNLHLRKGFPLPIIHGLTLQNAHILTSTSKIFVCSDVASNSSSIMLRSF</sequence>
<reference evidence="6" key="2">
    <citation type="journal article" date="2022" name="Hortic Res">
        <title>The genome of Dioscorea zingiberensis sheds light on the biosynthesis, origin and evolution of the medicinally important diosgenin saponins.</title>
        <authorList>
            <person name="Li Y."/>
            <person name="Tan C."/>
            <person name="Li Z."/>
            <person name="Guo J."/>
            <person name="Li S."/>
            <person name="Chen X."/>
            <person name="Wang C."/>
            <person name="Dai X."/>
            <person name="Yang H."/>
            <person name="Song W."/>
            <person name="Hou L."/>
            <person name="Xu J."/>
            <person name="Tong Z."/>
            <person name="Xu A."/>
            <person name="Yuan X."/>
            <person name="Wang W."/>
            <person name="Yang Q."/>
            <person name="Chen L."/>
            <person name="Sun Z."/>
            <person name="Wang K."/>
            <person name="Pan B."/>
            <person name="Chen J."/>
            <person name="Bao Y."/>
            <person name="Liu F."/>
            <person name="Qi X."/>
            <person name="Gang D.R."/>
            <person name="Wen J."/>
            <person name="Li J."/>
        </authorList>
    </citation>
    <scope>NUCLEOTIDE SEQUENCE</scope>
    <source>
        <strain evidence="6">Dzin_1.0</strain>
    </source>
</reference>
<name>A0A9D5C1Y6_9LILI</name>
<dbReference type="FunFam" id="3.15.10.10:FF:000001">
    <property type="entry name" value="phospholipid transfer protein-like"/>
    <property type="match status" value="1"/>
</dbReference>
<evidence type="ECO:0000259" key="4">
    <source>
        <dbReference type="SMART" id="SM00328"/>
    </source>
</evidence>
<reference evidence="6" key="1">
    <citation type="submission" date="2021-03" db="EMBL/GenBank/DDBJ databases">
        <authorList>
            <person name="Li Z."/>
            <person name="Yang C."/>
        </authorList>
    </citation>
    <scope>NUCLEOTIDE SEQUENCE</scope>
    <source>
        <strain evidence="6">Dzin_1.0</strain>
        <tissue evidence="6">Leaf</tissue>
    </source>
</reference>
<dbReference type="InterPro" id="IPR001124">
    <property type="entry name" value="Lipid-bd_serum_glycop_C"/>
</dbReference>
<dbReference type="InterPro" id="IPR017943">
    <property type="entry name" value="Bactericidal_perm-incr_a/b_dom"/>
</dbReference>
<dbReference type="OrthoDB" id="10255543at2759"/>
<evidence type="ECO:0000259" key="5">
    <source>
        <dbReference type="SMART" id="SM00329"/>
    </source>
</evidence>
<dbReference type="InterPro" id="IPR017942">
    <property type="entry name" value="Lipid-bd_serum_glycop_N"/>
</dbReference>
<dbReference type="InterPro" id="IPR030675">
    <property type="entry name" value="BPI/LBP"/>
</dbReference>
<evidence type="ECO:0000256" key="1">
    <source>
        <dbReference type="ARBA" id="ARBA00023180"/>
    </source>
</evidence>
<dbReference type="AlphaFoldDB" id="A0A9D5C1Y6"/>
<feature type="signal peptide" evidence="3">
    <location>
        <begin position="1"/>
        <end position="19"/>
    </location>
</feature>